<dbReference type="GO" id="GO:0009055">
    <property type="term" value="F:electron transfer activity"/>
    <property type="evidence" value="ECO:0007669"/>
    <property type="project" value="InterPro"/>
</dbReference>
<dbReference type="SUPFAM" id="SSF46626">
    <property type="entry name" value="Cytochrome c"/>
    <property type="match status" value="2"/>
</dbReference>
<dbReference type="EMBL" id="ARYL01000001">
    <property type="protein sequence ID" value="KDA04434.1"/>
    <property type="molecule type" value="Genomic_DNA"/>
</dbReference>
<dbReference type="AlphaFoldDB" id="A0A059GCI5"/>
<feature type="binding site" description="covalent" evidence="9">
    <location>
        <position position="62"/>
    </location>
    <ligand>
        <name>heme c</name>
        <dbReference type="ChEBI" id="CHEBI:61717"/>
    </ligand>
</feature>
<evidence type="ECO:0000313" key="14">
    <source>
        <dbReference type="EMBL" id="KDA04434.1"/>
    </source>
</evidence>
<evidence type="ECO:0000256" key="3">
    <source>
        <dbReference type="ARBA" id="ARBA00022617"/>
    </source>
</evidence>
<dbReference type="OrthoDB" id="9808471at2"/>
<dbReference type="Proteomes" id="UP000024942">
    <property type="component" value="Unassembled WGS sequence"/>
</dbReference>
<dbReference type="InterPro" id="IPR036909">
    <property type="entry name" value="Cyt_c-like_dom_sf"/>
</dbReference>
<evidence type="ECO:0000256" key="5">
    <source>
        <dbReference type="ARBA" id="ARBA00022723"/>
    </source>
</evidence>
<keyword evidence="7 9" id="KW-0408">Iron</keyword>
<dbReference type="PRINTS" id="PR00603">
    <property type="entry name" value="CYTOCHROMEC1"/>
</dbReference>
<evidence type="ECO:0000256" key="10">
    <source>
        <dbReference type="SAM" id="MobiDB-lite"/>
    </source>
</evidence>
<keyword evidence="3 9" id="KW-0349">Heme</keyword>
<dbReference type="eggNOG" id="COG2857">
    <property type="taxonomic scope" value="Bacteria"/>
</dbReference>
<evidence type="ECO:0000313" key="15">
    <source>
        <dbReference type="Proteomes" id="UP000024942"/>
    </source>
</evidence>
<keyword evidence="8 11" id="KW-0472">Membrane</keyword>
<accession>A0A059GCI5</accession>
<dbReference type="GO" id="GO:0016020">
    <property type="term" value="C:membrane"/>
    <property type="evidence" value="ECO:0007669"/>
    <property type="project" value="UniProtKB-SubCell"/>
</dbReference>
<evidence type="ECO:0000256" key="1">
    <source>
        <dbReference type="ARBA" id="ARBA00004370"/>
    </source>
</evidence>
<dbReference type="PATRIC" id="fig|1280953.3.peg.216"/>
<dbReference type="Gene3D" id="1.20.5.100">
    <property type="entry name" value="Cytochrome c1, transmembrane anchor, C-terminal"/>
    <property type="match status" value="1"/>
</dbReference>
<dbReference type="STRING" id="1280953.HOC_01085"/>
<evidence type="ECO:0000259" key="13">
    <source>
        <dbReference type="PROSITE" id="PS51007"/>
    </source>
</evidence>
<comment type="subcellular location">
    <subcellularLocation>
        <location evidence="1">Membrane</location>
    </subcellularLocation>
</comment>
<feature type="signal peptide" evidence="12">
    <location>
        <begin position="1"/>
        <end position="22"/>
    </location>
</feature>
<dbReference type="GO" id="GO:0020037">
    <property type="term" value="F:heme binding"/>
    <property type="evidence" value="ECO:0007669"/>
    <property type="project" value="InterPro"/>
</dbReference>
<keyword evidence="6 11" id="KW-1133">Transmembrane helix</keyword>
<keyword evidence="12" id="KW-0732">Signal</keyword>
<feature type="region of interest" description="Disordered" evidence="10">
    <location>
        <begin position="183"/>
        <end position="205"/>
    </location>
</feature>
<feature type="domain" description="Cytochrome c" evidence="13">
    <location>
        <begin position="49"/>
        <end position="212"/>
    </location>
</feature>
<dbReference type="Pfam" id="PF02167">
    <property type="entry name" value="Cytochrom_C1"/>
    <property type="match status" value="1"/>
</dbReference>
<dbReference type="Gene3D" id="1.10.760.10">
    <property type="entry name" value="Cytochrome c-like domain"/>
    <property type="match status" value="2"/>
</dbReference>
<feature type="chain" id="PRO_5001573811" description="Cytochrome c1" evidence="12">
    <location>
        <begin position="23"/>
        <end position="347"/>
    </location>
</feature>
<comment type="caution">
    <text evidence="14">The sequence shown here is derived from an EMBL/GenBank/DDBJ whole genome shotgun (WGS) entry which is preliminary data.</text>
</comment>
<dbReference type="PANTHER" id="PTHR10266:SF3">
    <property type="entry name" value="CYTOCHROME C1, HEME PROTEIN, MITOCHONDRIAL"/>
    <property type="match status" value="1"/>
</dbReference>
<evidence type="ECO:0000256" key="8">
    <source>
        <dbReference type="ARBA" id="ARBA00023136"/>
    </source>
</evidence>
<name>A0A059GCI5_9PROT</name>
<dbReference type="GO" id="GO:0046872">
    <property type="term" value="F:metal ion binding"/>
    <property type="evidence" value="ECO:0007669"/>
    <property type="project" value="UniProtKB-KW"/>
</dbReference>
<organism evidence="14 15">
    <name type="scientific">Hyphomonas oceanitis SCH89</name>
    <dbReference type="NCBI Taxonomy" id="1280953"/>
    <lineage>
        <taxon>Bacteria</taxon>
        <taxon>Pseudomonadati</taxon>
        <taxon>Pseudomonadota</taxon>
        <taxon>Alphaproteobacteria</taxon>
        <taxon>Hyphomonadales</taxon>
        <taxon>Hyphomonadaceae</taxon>
        <taxon>Hyphomonas</taxon>
    </lineage>
</organism>
<dbReference type="RefSeq" id="WP_035534911.1">
    <property type="nucleotide sequence ID" value="NZ_ARYL01000001.1"/>
</dbReference>
<evidence type="ECO:0000256" key="11">
    <source>
        <dbReference type="SAM" id="Phobius"/>
    </source>
</evidence>
<dbReference type="PROSITE" id="PS51007">
    <property type="entry name" value="CYTC"/>
    <property type="match status" value="1"/>
</dbReference>
<reference evidence="14 15" key="1">
    <citation type="journal article" date="2014" name="Antonie Van Leeuwenhoek">
        <title>Hyphomonas beringensis sp. nov. and Hyphomonas chukchiensis sp. nov., isolated from surface seawater of the Bering Sea and Chukchi Sea.</title>
        <authorList>
            <person name="Li C."/>
            <person name="Lai Q."/>
            <person name="Li G."/>
            <person name="Dong C."/>
            <person name="Wang J."/>
            <person name="Liao Y."/>
            <person name="Shao Z."/>
        </authorList>
    </citation>
    <scope>NUCLEOTIDE SEQUENCE [LARGE SCALE GENOMIC DNA]</scope>
    <source>
        <strain evidence="14 15">SCH89</strain>
    </source>
</reference>
<evidence type="ECO:0000256" key="6">
    <source>
        <dbReference type="ARBA" id="ARBA00022989"/>
    </source>
</evidence>
<dbReference type="InterPro" id="IPR009056">
    <property type="entry name" value="Cyt_c-like_dom"/>
</dbReference>
<protein>
    <recommendedName>
        <fullName evidence="2">Cytochrome c1</fullName>
    </recommendedName>
</protein>
<evidence type="ECO:0000256" key="2">
    <source>
        <dbReference type="ARBA" id="ARBA00016165"/>
    </source>
</evidence>
<feature type="binding site" description="covalent" evidence="9">
    <location>
        <position position="65"/>
    </location>
    <ligand>
        <name>heme c</name>
        <dbReference type="ChEBI" id="CHEBI:61717"/>
    </ligand>
</feature>
<evidence type="ECO:0000256" key="12">
    <source>
        <dbReference type="SAM" id="SignalP"/>
    </source>
</evidence>
<keyword evidence="5 9" id="KW-0479">Metal-binding</keyword>
<comment type="cofactor">
    <cofactor evidence="9">
        <name>heme c</name>
        <dbReference type="ChEBI" id="CHEBI:61717"/>
    </cofactor>
    <text evidence="9">Binds 1 heme c group covalently per subunit.</text>
</comment>
<sequence>MKAFRILAAGLAGLSLAAMAHAEGGAAAHPHEPEGGWPFDGITGQFDMPSLQRGYQVYREVCSSCHSMKLLSYRNLGEAGGPFYDSDYPNPNDNPFVKALAADVEIQSPTPNEVGDYDFRPAMPADTFRDPYANVNAARAANNGAAPPDLSVIVKARHGGASYVYSLLSGYPHEDAISTREVTPAAVTTPASDNGTPDDPSDDVAEVSTPAEMQTIIDMSKVHVAGHEAAEGEHGDAGLLIQPAGQYYNPYMAGDTTPQYIGDPRQSPPGGFLAMGPQLTPGRVTYADGTEATTEQMAHDVAQFLAWASEPKQITRKSLGLPVMIYLGILSVLLWFSYKRIWRKVEH</sequence>
<evidence type="ECO:0000256" key="4">
    <source>
        <dbReference type="ARBA" id="ARBA00022692"/>
    </source>
</evidence>
<proteinExistence type="predicted"/>
<evidence type="ECO:0000256" key="9">
    <source>
        <dbReference type="PIRSR" id="PIRSR602326-1"/>
    </source>
</evidence>
<feature type="transmembrane region" description="Helical" evidence="11">
    <location>
        <begin position="319"/>
        <end position="338"/>
    </location>
</feature>
<dbReference type="PANTHER" id="PTHR10266">
    <property type="entry name" value="CYTOCHROME C1"/>
    <property type="match status" value="1"/>
</dbReference>
<keyword evidence="15" id="KW-1185">Reference proteome</keyword>
<evidence type="ECO:0000256" key="7">
    <source>
        <dbReference type="ARBA" id="ARBA00023004"/>
    </source>
</evidence>
<keyword evidence="4 11" id="KW-0812">Transmembrane</keyword>
<gene>
    <name evidence="14" type="ORF">HOC_01085</name>
</gene>
<dbReference type="InterPro" id="IPR002326">
    <property type="entry name" value="Cyt_c1"/>
</dbReference>
<feature type="binding site" description="covalent" evidence="9">
    <location>
        <position position="66"/>
    </location>
    <ligand>
        <name>heme c</name>
        <dbReference type="ChEBI" id="CHEBI:61717"/>
    </ligand>
</feature>